<sequence length="36" mass="3868">MGKTSVKLPADAGNTITYRTINDYGALTPKMNGVLR</sequence>
<dbReference type="AlphaFoldDB" id="A0A3S4HS58"/>
<dbReference type="InterPro" id="IPR036316">
    <property type="entry name" value="Pili_assmbl_chap_C_dom_sf"/>
</dbReference>
<accession>A0A3S4HS58</accession>
<organism evidence="1 2">
    <name type="scientific">Klebsiella pneumoniae</name>
    <dbReference type="NCBI Taxonomy" id="573"/>
    <lineage>
        <taxon>Bacteria</taxon>
        <taxon>Pseudomonadati</taxon>
        <taxon>Pseudomonadota</taxon>
        <taxon>Gammaproteobacteria</taxon>
        <taxon>Enterobacterales</taxon>
        <taxon>Enterobacteriaceae</taxon>
        <taxon>Klebsiella/Raoultella group</taxon>
        <taxon>Klebsiella</taxon>
        <taxon>Klebsiella pneumoniae complex</taxon>
    </lineage>
</organism>
<protein>
    <submittedName>
        <fullName evidence="1">Periplasmic chaperone</fullName>
    </submittedName>
</protein>
<dbReference type="EMBL" id="LR134162">
    <property type="protein sequence ID" value="VEB02120.1"/>
    <property type="molecule type" value="Genomic_DNA"/>
</dbReference>
<dbReference type="Proteomes" id="UP000282433">
    <property type="component" value="Chromosome"/>
</dbReference>
<evidence type="ECO:0000313" key="1">
    <source>
        <dbReference type="EMBL" id="VEB02120.1"/>
    </source>
</evidence>
<evidence type="ECO:0000313" key="2">
    <source>
        <dbReference type="Proteomes" id="UP000282433"/>
    </source>
</evidence>
<dbReference type="Gene3D" id="2.60.40.10">
    <property type="entry name" value="Immunoglobulins"/>
    <property type="match status" value="1"/>
</dbReference>
<name>A0A3S4HS58_KLEPN</name>
<dbReference type="InterPro" id="IPR013783">
    <property type="entry name" value="Ig-like_fold"/>
</dbReference>
<reference evidence="1 2" key="1">
    <citation type="submission" date="2018-12" db="EMBL/GenBank/DDBJ databases">
        <authorList>
            <consortium name="Pathogen Informatics"/>
        </authorList>
    </citation>
    <scope>NUCLEOTIDE SEQUENCE [LARGE SCALE GENOMIC DNA]</scope>
    <source>
        <strain evidence="1 2">NCTC13635</strain>
    </source>
</reference>
<gene>
    <name evidence="1" type="primary">fimC_3</name>
    <name evidence="1" type="ORF">NCTC13635_02610</name>
</gene>
<dbReference type="SUPFAM" id="SSF49584">
    <property type="entry name" value="Periplasmic chaperone C-domain"/>
    <property type="match status" value="1"/>
</dbReference>
<proteinExistence type="predicted"/>